<dbReference type="AlphaFoldDB" id="A0A857JBE3"/>
<dbReference type="Gene3D" id="3.40.50.300">
    <property type="entry name" value="P-loop containing nucleotide triphosphate hydrolases"/>
    <property type="match status" value="1"/>
</dbReference>
<dbReference type="SMART" id="SM00382">
    <property type="entry name" value="AAA"/>
    <property type="match status" value="1"/>
</dbReference>
<reference evidence="8 9" key="1">
    <citation type="submission" date="2020-01" db="EMBL/GenBank/DDBJ databases">
        <title>Genome sequencing of strain KACC 21265.</title>
        <authorList>
            <person name="Heo J."/>
            <person name="Kim S.-J."/>
            <person name="Kim J.-S."/>
            <person name="Hong S.-B."/>
            <person name="Kwon S.-W."/>
        </authorList>
    </citation>
    <scope>NUCLEOTIDE SEQUENCE [LARGE SCALE GENOMIC DNA]</scope>
    <source>
        <strain evidence="8 9">KACC 21265</strain>
    </source>
</reference>
<dbReference type="Pfam" id="PF00005">
    <property type="entry name" value="ABC_tran"/>
    <property type="match status" value="1"/>
</dbReference>
<dbReference type="InterPro" id="IPR027417">
    <property type="entry name" value="P-loop_NTPase"/>
</dbReference>
<dbReference type="InterPro" id="IPR003439">
    <property type="entry name" value="ABC_transporter-like_ATP-bd"/>
</dbReference>
<organism evidence="8 9">
    <name type="scientific">Xylophilus rhododendri</name>
    <dbReference type="NCBI Taxonomy" id="2697032"/>
    <lineage>
        <taxon>Bacteria</taxon>
        <taxon>Pseudomonadati</taxon>
        <taxon>Pseudomonadota</taxon>
        <taxon>Betaproteobacteria</taxon>
        <taxon>Burkholderiales</taxon>
        <taxon>Xylophilus</taxon>
    </lineage>
</organism>
<dbReference type="GO" id="GO:0016887">
    <property type="term" value="F:ATP hydrolysis activity"/>
    <property type="evidence" value="ECO:0007669"/>
    <property type="project" value="InterPro"/>
</dbReference>
<evidence type="ECO:0000259" key="7">
    <source>
        <dbReference type="PROSITE" id="PS50893"/>
    </source>
</evidence>
<feature type="domain" description="ABC transporter" evidence="7">
    <location>
        <begin position="2"/>
        <end position="230"/>
    </location>
</feature>
<dbReference type="InterPro" id="IPR052156">
    <property type="entry name" value="BCAA_Transport_ATP-bd_LivF"/>
</dbReference>
<keyword evidence="5 8" id="KW-0067">ATP-binding</keyword>
<dbReference type="EMBL" id="CP047650">
    <property type="protein sequence ID" value="QHJ01341.1"/>
    <property type="molecule type" value="Genomic_DNA"/>
</dbReference>
<protein>
    <submittedName>
        <fullName evidence="8">ATP-binding cassette domain-containing protein</fullName>
    </submittedName>
</protein>
<dbReference type="CDD" id="cd03224">
    <property type="entry name" value="ABC_TM1139_LivF_branched"/>
    <property type="match status" value="1"/>
</dbReference>
<keyword evidence="4" id="KW-0547">Nucleotide-binding</keyword>
<dbReference type="GO" id="GO:0005524">
    <property type="term" value="F:ATP binding"/>
    <property type="evidence" value="ECO:0007669"/>
    <property type="project" value="UniProtKB-KW"/>
</dbReference>
<evidence type="ECO:0000256" key="1">
    <source>
        <dbReference type="ARBA" id="ARBA00005417"/>
    </source>
</evidence>
<evidence type="ECO:0000256" key="2">
    <source>
        <dbReference type="ARBA" id="ARBA00022448"/>
    </source>
</evidence>
<evidence type="ECO:0000313" key="9">
    <source>
        <dbReference type="Proteomes" id="UP000464787"/>
    </source>
</evidence>
<keyword evidence="6" id="KW-0029">Amino-acid transport</keyword>
<keyword evidence="3" id="KW-0472">Membrane</keyword>
<dbReference type="InterPro" id="IPR003593">
    <property type="entry name" value="AAA+_ATPase"/>
</dbReference>
<dbReference type="GO" id="GO:0015658">
    <property type="term" value="F:branched-chain amino acid transmembrane transporter activity"/>
    <property type="evidence" value="ECO:0007669"/>
    <property type="project" value="TreeGrafter"/>
</dbReference>
<dbReference type="PROSITE" id="PS50893">
    <property type="entry name" value="ABC_TRANSPORTER_2"/>
    <property type="match status" value="1"/>
</dbReference>
<dbReference type="PANTHER" id="PTHR43820">
    <property type="entry name" value="HIGH-AFFINITY BRANCHED-CHAIN AMINO ACID TRANSPORT ATP-BINDING PROTEIN LIVF"/>
    <property type="match status" value="1"/>
</dbReference>
<dbReference type="PROSITE" id="PS00211">
    <property type="entry name" value="ABC_TRANSPORTER_1"/>
    <property type="match status" value="1"/>
</dbReference>
<evidence type="ECO:0000256" key="3">
    <source>
        <dbReference type="ARBA" id="ARBA00022475"/>
    </source>
</evidence>
<dbReference type="InterPro" id="IPR017871">
    <property type="entry name" value="ABC_transporter-like_CS"/>
</dbReference>
<evidence type="ECO:0000313" key="8">
    <source>
        <dbReference type="EMBL" id="QHJ01341.1"/>
    </source>
</evidence>
<evidence type="ECO:0000256" key="4">
    <source>
        <dbReference type="ARBA" id="ARBA00022741"/>
    </source>
</evidence>
<dbReference type="SUPFAM" id="SSF52540">
    <property type="entry name" value="P-loop containing nucleoside triphosphate hydrolases"/>
    <property type="match status" value="1"/>
</dbReference>
<evidence type="ECO:0000256" key="5">
    <source>
        <dbReference type="ARBA" id="ARBA00022840"/>
    </source>
</evidence>
<accession>A0A857JBE3</accession>
<dbReference type="Proteomes" id="UP000464787">
    <property type="component" value="Chromosome"/>
</dbReference>
<keyword evidence="3" id="KW-1003">Cell membrane</keyword>
<name>A0A857JBE3_9BURK</name>
<dbReference type="KEGG" id="xyk:GT347_00115"/>
<evidence type="ECO:0000256" key="6">
    <source>
        <dbReference type="ARBA" id="ARBA00022970"/>
    </source>
</evidence>
<gene>
    <name evidence="8" type="ORF">GT347_00115</name>
</gene>
<keyword evidence="9" id="KW-1185">Reference proteome</keyword>
<comment type="similarity">
    <text evidence="1">Belongs to the ABC transporter superfamily.</text>
</comment>
<proteinExistence type="inferred from homology"/>
<sequence>MLSVERLEAGYGRSRVLQQVSLRLAAGEIVALLGRNGAGRSTLLRCLMGLLPATGGAASWQGHSLVGLPAHRIARLGVGYVPESRDVFAPLTVRQNLALGKRHGRPGWTEAQAFAQFPRLQERADVAAGLLSGGEQQMLSLCRTLMSQPGLLLLDEPTEGLAPSMAQRVAECLVEQRRQGRAVLLVEQKQVIALEIADRVLVMGQGRIVFEGTPAQLRADEAVQQAWLRV</sequence>
<keyword evidence="2" id="KW-0813">Transport</keyword>
<dbReference type="PANTHER" id="PTHR43820:SF2">
    <property type="entry name" value="ABC TRANSPORTER ATP-BINDING PROTEIN"/>
    <property type="match status" value="1"/>
</dbReference>
<dbReference type="GO" id="GO:0015807">
    <property type="term" value="P:L-amino acid transport"/>
    <property type="evidence" value="ECO:0007669"/>
    <property type="project" value="TreeGrafter"/>
</dbReference>